<name>A0ABT7U7Y9_9BACE</name>
<dbReference type="PROSITE" id="PS50076">
    <property type="entry name" value="DNAJ_2"/>
    <property type="match status" value="1"/>
</dbReference>
<gene>
    <name evidence="5" type="ORF">QUW02_11895</name>
</gene>
<keyword evidence="3" id="KW-0812">Transmembrane</keyword>
<evidence type="ECO:0000256" key="3">
    <source>
        <dbReference type="SAM" id="Phobius"/>
    </source>
</evidence>
<comment type="caution">
    <text evidence="5">The sequence shown here is derived from an EMBL/GenBank/DDBJ whole genome shotgun (WGS) entry which is preliminary data.</text>
</comment>
<dbReference type="CDD" id="cd06257">
    <property type="entry name" value="DnaJ"/>
    <property type="match status" value="1"/>
</dbReference>
<dbReference type="InterPro" id="IPR001623">
    <property type="entry name" value="DnaJ_domain"/>
</dbReference>
<proteinExistence type="predicted"/>
<feature type="domain" description="J" evidence="4">
    <location>
        <begin position="4"/>
        <end position="68"/>
    </location>
</feature>
<dbReference type="InterPro" id="IPR036869">
    <property type="entry name" value="J_dom_sf"/>
</dbReference>
<organism evidence="5 6">
    <name type="scientific">Bacteroides eggerthii</name>
    <dbReference type="NCBI Taxonomy" id="28111"/>
    <lineage>
        <taxon>Bacteria</taxon>
        <taxon>Pseudomonadati</taxon>
        <taxon>Bacteroidota</taxon>
        <taxon>Bacteroidia</taxon>
        <taxon>Bacteroidales</taxon>
        <taxon>Bacteroidaceae</taxon>
        <taxon>Bacteroides</taxon>
    </lineage>
</organism>
<evidence type="ECO:0000313" key="5">
    <source>
        <dbReference type="EMBL" id="MDM8146612.1"/>
    </source>
</evidence>
<dbReference type="PANTHER" id="PTHR45188:SF2">
    <property type="entry name" value="DNAJ HOMOLOG SUBFAMILY C MEMBER 7"/>
    <property type="match status" value="1"/>
</dbReference>
<evidence type="ECO:0000313" key="6">
    <source>
        <dbReference type="Proteomes" id="UP001228403"/>
    </source>
</evidence>
<keyword evidence="1" id="KW-0677">Repeat</keyword>
<dbReference type="Pfam" id="PF00226">
    <property type="entry name" value="DnaJ"/>
    <property type="match status" value="1"/>
</dbReference>
<sequence length="162" mass="18972">MFKDYYKILGIQRQASAQEIKSAYRTMSIKWHPDKNPNTDVTSVMQDINEAYAILKNEEKRKRYDMEYDIFFEKFTLDYSEQFTSTPFSTGSYVYNYNVQDETLREDIATARQYAKEMVDEFLKSFKEASHNAVKGAWEGAFNYIIGAIIASIIFALIRTCH</sequence>
<accession>A0ABT7U7Y9</accession>
<dbReference type="PANTHER" id="PTHR45188">
    <property type="entry name" value="DNAJ PROTEIN P58IPK HOMOLOG"/>
    <property type="match status" value="1"/>
</dbReference>
<protein>
    <submittedName>
        <fullName evidence="5">DnaJ domain-containing protein</fullName>
    </submittedName>
</protein>
<dbReference type="Proteomes" id="UP001228403">
    <property type="component" value="Unassembled WGS sequence"/>
</dbReference>
<reference evidence="6" key="1">
    <citation type="submission" date="2023-07" db="EMBL/GenBank/DDBJ databases">
        <title>Identification and characterization of horizontal gene transfer across gut microbiota members of farm animals based on homology search.</title>
        <authorList>
            <person name="Schwarzerova J."/>
            <person name="Nykrynova M."/>
            <person name="Jureckova K."/>
            <person name="Cejkova D."/>
            <person name="Rychlik I."/>
        </authorList>
    </citation>
    <scope>NUCLEOTIDE SEQUENCE [LARGE SCALE GENOMIC DNA]</scope>
    <source>
        <strain evidence="6">ET4</strain>
    </source>
</reference>
<dbReference type="SMART" id="SM00271">
    <property type="entry name" value="DnaJ"/>
    <property type="match status" value="1"/>
</dbReference>
<evidence type="ECO:0000256" key="1">
    <source>
        <dbReference type="ARBA" id="ARBA00022737"/>
    </source>
</evidence>
<evidence type="ECO:0000256" key="2">
    <source>
        <dbReference type="ARBA" id="ARBA00022803"/>
    </source>
</evidence>
<dbReference type="PRINTS" id="PR00625">
    <property type="entry name" value="JDOMAIN"/>
</dbReference>
<keyword evidence="3" id="KW-1133">Transmembrane helix</keyword>
<keyword evidence="6" id="KW-1185">Reference proteome</keyword>
<evidence type="ECO:0000259" key="4">
    <source>
        <dbReference type="PROSITE" id="PS50076"/>
    </source>
</evidence>
<keyword evidence="2" id="KW-0802">TPR repeat</keyword>
<dbReference type="SUPFAM" id="SSF46565">
    <property type="entry name" value="Chaperone J-domain"/>
    <property type="match status" value="1"/>
</dbReference>
<dbReference type="Gene3D" id="1.10.287.110">
    <property type="entry name" value="DnaJ domain"/>
    <property type="match status" value="1"/>
</dbReference>
<dbReference type="EMBL" id="JAUDCF010000038">
    <property type="protein sequence ID" value="MDM8146612.1"/>
    <property type="molecule type" value="Genomic_DNA"/>
</dbReference>
<feature type="transmembrane region" description="Helical" evidence="3">
    <location>
        <begin position="141"/>
        <end position="158"/>
    </location>
</feature>
<keyword evidence="3" id="KW-0472">Membrane</keyword>